<dbReference type="OrthoDB" id="9813892at2"/>
<feature type="domain" description="Photosynthesis system II assembly factor Ycf48/Hcf136-like" evidence="4">
    <location>
        <begin position="60"/>
        <end position="151"/>
    </location>
</feature>
<dbReference type="RefSeq" id="WP_086744944.1">
    <property type="nucleotide sequence ID" value="NZ_MWPV01000005.1"/>
</dbReference>
<keyword evidence="3" id="KW-0732">Signal</keyword>
<dbReference type="InterPro" id="IPR028203">
    <property type="entry name" value="PSII_CF48-like_dom"/>
</dbReference>
<dbReference type="Gene3D" id="2.130.10.10">
    <property type="entry name" value="YVTN repeat-like/Quinoprotein amine dehydrogenase"/>
    <property type="match status" value="1"/>
</dbReference>
<dbReference type="SUPFAM" id="SSF50939">
    <property type="entry name" value="Sialidases"/>
    <property type="match status" value="1"/>
</dbReference>
<keyword evidence="1" id="KW-0602">Photosynthesis</keyword>
<comment type="caution">
    <text evidence="5">The sequence shown here is derived from an EMBL/GenBank/DDBJ whole genome shotgun (WGS) entry which is preliminary data.</text>
</comment>
<name>A0A244CNA9_PSEDV</name>
<keyword evidence="2" id="KW-0604">Photosystem II</keyword>
<dbReference type="InterPro" id="IPR036278">
    <property type="entry name" value="Sialidase_sf"/>
</dbReference>
<dbReference type="PANTHER" id="PTHR47199">
    <property type="entry name" value="PHOTOSYSTEM II STABILITY/ASSEMBLY FACTOR HCF136, CHLOROPLASTIC"/>
    <property type="match status" value="1"/>
</dbReference>
<evidence type="ECO:0000256" key="3">
    <source>
        <dbReference type="SAM" id="SignalP"/>
    </source>
</evidence>
<dbReference type="Proteomes" id="UP000194841">
    <property type="component" value="Unassembled WGS sequence"/>
</dbReference>
<dbReference type="AlphaFoldDB" id="A0A244CNA9"/>
<evidence type="ECO:0000313" key="6">
    <source>
        <dbReference type="Proteomes" id="UP000194841"/>
    </source>
</evidence>
<sequence>MKLLLCTLFLLGSFSSLAEPMQPQAAIMAKKASQTLLTDIVNHGQGLVAVGKYGNILTSKDAINWQQAQVPVNVLLTSVFFIDDQLGWATGHDATILHTQDGGLTWQLQNYQPEVDKPLLDILFFDNKNGIAIGAYGLFYRTTDAGQTWQSEFQSTLLYDEDVEFLEELKQSDNDAYLNEIKAILPHLNQVTFYQGKLLMVGELGLIATSEDLGKTWQRLEEIYPGSFFDIKVLNNGQWLVAGLRGNVFFSEDEGVNWLAIDTQSQSTVNQILVTETGALLSANNGVYLHFENKEIVKKQHADGKALLSAVKHNKTIVFASEVGIQVQESK</sequence>
<proteinExistence type="predicted"/>
<dbReference type="GO" id="GO:0015979">
    <property type="term" value="P:photosynthesis"/>
    <property type="evidence" value="ECO:0007669"/>
    <property type="project" value="UniProtKB-KW"/>
</dbReference>
<protein>
    <recommendedName>
        <fullName evidence="4">Photosynthesis system II assembly factor Ycf48/Hcf136-like domain-containing protein</fullName>
    </recommendedName>
</protein>
<feature type="chain" id="PRO_5013145547" description="Photosynthesis system II assembly factor Ycf48/Hcf136-like domain-containing protein" evidence="3">
    <location>
        <begin position="19"/>
        <end position="331"/>
    </location>
</feature>
<dbReference type="CDD" id="cd15482">
    <property type="entry name" value="Sialidase_non-viral"/>
    <property type="match status" value="1"/>
</dbReference>
<organism evidence="5 6">
    <name type="scientific">Pseudoalteromonas ulvae</name>
    <dbReference type="NCBI Taxonomy" id="107327"/>
    <lineage>
        <taxon>Bacteria</taxon>
        <taxon>Pseudomonadati</taxon>
        <taxon>Pseudomonadota</taxon>
        <taxon>Gammaproteobacteria</taxon>
        <taxon>Alteromonadales</taxon>
        <taxon>Pseudoalteromonadaceae</taxon>
        <taxon>Pseudoalteromonas</taxon>
    </lineage>
</organism>
<dbReference type="GO" id="GO:0009523">
    <property type="term" value="C:photosystem II"/>
    <property type="evidence" value="ECO:0007669"/>
    <property type="project" value="UniProtKB-KW"/>
</dbReference>
<evidence type="ECO:0000256" key="1">
    <source>
        <dbReference type="ARBA" id="ARBA00022531"/>
    </source>
</evidence>
<dbReference type="PANTHER" id="PTHR47199:SF2">
    <property type="entry name" value="PHOTOSYSTEM II STABILITY_ASSEMBLY FACTOR HCF136, CHLOROPLASTIC"/>
    <property type="match status" value="1"/>
</dbReference>
<dbReference type="Pfam" id="PF14870">
    <property type="entry name" value="PSII_BNR"/>
    <property type="match status" value="1"/>
</dbReference>
<feature type="signal peptide" evidence="3">
    <location>
        <begin position="1"/>
        <end position="18"/>
    </location>
</feature>
<evidence type="ECO:0000313" key="5">
    <source>
        <dbReference type="EMBL" id="OUL56689.1"/>
    </source>
</evidence>
<reference evidence="5 6" key="1">
    <citation type="submission" date="2017-02" db="EMBL/GenBank/DDBJ databases">
        <title>Pseudoalteromonas ulvae TC14 Genome.</title>
        <authorList>
            <person name="Molmeret M."/>
        </authorList>
    </citation>
    <scope>NUCLEOTIDE SEQUENCE [LARGE SCALE GENOMIC DNA]</scope>
    <source>
        <strain evidence="5">TC14</strain>
    </source>
</reference>
<keyword evidence="6" id="KW-1185">Reference proteome</keyword>
<evidence type="ECO:0000259" key="4">
    <source>
        <dbReference type="Pfam" id="PF14870"/>
    </source>
</evidence>
<evidence type="ECO:0000256" key="2">
    <source>
        <dbReference type="ARBA" id="ARBA00023276"/>
    </source>
</evidence>
<dbReference type="InterPro" id="IPR015943">
    <property type="entry name" value="WD40/YVTN_repeat-like_dom_sf"/>
</dbReference>
<dbReference type="EMBL" id="MWPV01000005">
    <property type="protein sequence ID" value="OUL56689.1"/>
    <property type="molecule type" value="Genomic_DNA"/>
</dbReference>
<accession>A0A244CNA9</accession>
<gene>
    <name evidence="5" type="ORF">B1199_15045</name>
</gene>